<proteinExistence type="predicted"/>
<dbReference type="Proteomes" id="UP001431429">
    <property type="component" value="Unassembled WGS sequence"/>
</dbReference>
<protein>
    <recommendedName>
        <fullName evidence="4">Transposase</fullName>
    </recommendedName>
</protein>
<accession>A0ABT0UKM1</accession>
<keyword evidence="3" id="KW-1185">Reference proteome</keyword>
<comment type="caution">
    <text evidence="2">The sequence shown here is derived from an EMBL/GenBank/DDBJ whole genome shotgun (WGS) entry which is preliminary data.</text>
</comment>
<evidence type="ECO:0000313" key="2">
    <source>
        <dbReference type="EMBL" id="MCM2388979.1"/>
    </source>
</evidence>
<dbReference type="RefSeq" id="WP_250919316.1">
    <property type="nucleotide sequence ID" value="NZ_JAMQAW010000009.1"/>
</dbReference>
<evidence type="ECO:0000313" key="3">
    <source>
        <dbReference type="Proteomes" id="UP001431429"/>
    </source>
</evidence>
<dbReference type="EMBL" id="JAMQAW010000009">
    <property type="protein sequence ID" value="MCM2388979.1"/>
    <property type="molecule type" value="Genomic_DNA"/>
</dbReference>
<evidence type="ECO:0000256" key="1">
    <source>
        <dbReference type="SAM" id="MobiDB-lite"/>
    </source>
</evidence>
<evidence type="ECO:0008006" key="4">
    <source>
        <dbReference type="Google" id="ProtNLM"/>
    </source>
</evidence>
<organism evidence="2 3">
    <name type="scientific">Streptomyces albipurpureus</name>
    <dbReference type="NCBI Taxonomy" id="2897419"/>
    <lineage>
        <taxon>Bacteria</taxon>
        <taxon>Bacillati</taxon>
        <taxon>Actinomycetota</taxon>
        <taxon>Actinomycetes</taxon>
        <taxon>Kitasatosporales</taxon>
        <taxon>Streptomycetaceae</taxon>
        <taxon>Streptomyces</taxon>
    </lineage>
</organism>
<sequence length="116" mass="12857">MVDIDFPPDLRDAQLRLHQTRIAYEELCRTLPWSFEPAPGWEGDKQLHSDGRVGGMPDSPGYTDAEKSEEARLRNLLVDLSTTVMTHRSGVPVGSWHLGGASSWLVSRSEGVHSMA</sequence>
<name>A0ABT0UKM1_9ACTN</name>
<reference evidence="2" key="1">
    <citation type="submission" date="2022-06" db="EMBL/GenBank/DDBJ databases">
        <title>Genome public.</title>
        <authorList>
            <person name="Sun Q."/>
        </authorList>
    </citation>
    <scope>NUCLEOTIDE SEQUENCE</scope>
    <source>
        <strain evidence="2">CWNU-1</strain>
    </source>
</reference>
<gene>
    <name evidence="2" type="ORF">NBG84_11865</name>
</gene>
<feature type="compositionally biased region" description="Basic and acidic residues" evidence="1">
    <location>
        <begin position="42"/>
        <end position="51"/>
    </location>
</feature>
<feature type="region of interest" description="Disordered" evidence="1">
    <location>
        <begin position="40"/>
        <end position="68"/>
    </location>
</feature>